<dbReference type="EMBL" id="KQ965789">
    <property type="protein sequence ID" value="KXS12329.1"/>
    <property type="molecule type" value="Genomic_DNA"/>
</dbReference>
<protein>
    <submittedName>
        <fullName evidence="1">Alpha/beta-hydrolase</fullName>
    </submittedName>
</protein>
<organism evidence="1 2">
    <name type="scientific">Gonapodya prolifera (strain JEL478)</name>
    <name type="common">Monoblepharis prolifera</name>
    <dbReference type="NCBI Taxonomy" id="1344416"/>
    <lineage>
        <taxon>Eukaryota</taxon>
        <taxon>Fungi</taxon>
        <taxon>Fungi incertae sedis</taxon>
        <taxon>Chytridiomycota</taxon>
        <taxon>Chytridiomycota incertae sedis</taxon>
        <taxon>Monoblepharidomycetes</taxon>
        <taxon>Monoblepharidales</taxon>
        <taxon>Gonapodyaceae</taxon>
        <taxon>Gonapodya</taxon>
    </lineage>
</organism>
<sequence>MTVMGHLFPERTAKQHSESLARIRKFPLAPMTEDFYTLVTSYEIPTWLQGYEYGPEDGGKGTIMLNHGYAGRAMQFYALIPLLVARGYRVIGLDMSACGALLELSRIPVHPIALIGHSMGAVTNILFASFCRRSPYLDKLKCIANIGTQDSSVDNVKKINVPLLLIHDTQDKEVAVFNSRNIVAAAKEVVDERRSEGGTDNDFKNFEYRYVETEGLGH</sequence>
<dbReference type="SUPFAM" id="SSF53474">
    <property type="entry name" value="alpha/beta-Hydrolases"/>
    <property type="match status" value="1"/>
</dbReference>
<evidence type="ECO:0000313" key="2">
    <source>
        <dbReference type="Proteomes" id="UP000070544"/>
    </source>
</evidence>
<dbReference type="AlphaFoldDB" id="A0A139A6P2"/>
<keyword evidence="1" id="KW-0378">Hydrolase</keyword>
<dbReference type="Gene3D" id="3.40.50.1820">
    <property type="entry name" value="alpha/beta hydrolase"/>
    <property type="match status" value="1"/>
</dbReference>
<dbReference type="InterPro" id="IPR029058">
    <property type="entry name" value="AB_hydrolase_fold"/>
</dbReference>
<gene>
    <name evidence="1" type="ORF">M427DRAFT_157424</name>
</gene>
<accession>A0A139A6P2</accession>
<dbReference type="GO" id="GO:0016787">
    <property type="term" value="F:hydrolase activity"/>
    <property type="evidence" value="ECO:0007669"/>
    <property type="project" value="UniProtKB-KW"/>
</dbReference>
<dbReference type="OrthoDB" id="284184at2759"/>
<evidence type="ECO:0000313" key="1">
    <source>
        <dbReference type="EMBL" id="KXS12329.1"/>
    </source>
</evidence>
<keyword evidence="2" id="KW-1185">Reference proteome</keyword>
<reference evidence="1 2" key="1">
    <citation type="journal article" date="2015" name="Genome Biol. Evol.">
        <title>Phylogenomic analyses indicate that early fungi evolved digesting cell walls of algal ancestors of land plants.</title>
        <authorList>
            <person name="Chang Y."/>
            <person name="Wang S."/>
            <person name="Sekimoto S."/>
            <person name="Aerts A.L."/>
            <person name="Choi C."/>
            <person name="Clum A."/>
            <person name="LaButti K.M."/>
            <person name="Lindquist E.A."/>
            <person name="Yee Ngan C."/>
            <person name="Ohm R.A."/>
            <person name="Salamov A.A."/>
            <person name="Grigoriev I.V."/>
            <person name="Spatafora J.W."/>
            <person name="Berbee M.L."/>
        </authorList>
    </citation>
    <scope>NUCLEOTIDE SEQUENCE [LARGE SCALE GENOMIC DNA]</scope>
    <source>
        <strain evidence="1 2">JEL478</strain>
    </source>
</reference>
<dbReference type="Proteomes" id="UP000070544">
    <property type="component" value="Unassembled WGS sequence"/>
</dbReference>
<proteinExistence type="predicted"/>
<name>A0A139A6P2_GONPJ</name>